<sequence>MHRVDLYAPDGGLGLVVTGRDMPHLRFEVASGRRLLLRQQGRVVLLGKVHRWSYGVHVYRTGGYRSPLPALRADHARQVTHPGTAAWFDRSAHQFASWLDDAEAGPLHNGFWILRPRTLPPYCLRGDLTEDHPAAYLDWFGEGWNGVLPLRQLPDAEAARVMAYRRQAREQVLPPILLWSVSGFDGYLLIDGHCRLAAALAEGIEPSVLVLAIGSDPETDQEGLDQAATGHIELMDRVNEQAVRQRHDARRAADALTRQFAAACAGLPGEGRTRAWP</sequence>
<name>A0A317JY69_9ACTN</name>
<evidence type="ECO:0008006" key="3">
    <source>
        <dbReference type="Google" id="ProtNLM"/>
    </source>
</evidence>
<proteinExistence type="predicted"/>
<dbReference type="OrthoDB" id="1490466at2"/>
<dbReference type="RefSeq" id="WP_109946235.1">
    <property type="nucleotide sequence ID" value="NZ_QGSU01000564.1"/>
</dbReference>
<comment type="caution">
    <text evidence="1">The sequence shown here is derived from an EMBL/GenBank/DDBJ whole genome shotgun (WGS) entry which is preliminary data.</text>
</comment>
<organism evidence="1 2">
    <name type="scientific">Micromonospora globispora</name>
    <dbReference type="NCBI Taxonomy" id="1450148"/>
    <lineage>
        <taxon>Bacteria</taxon>
        <taxon>Bacillati</taxon>
        <taxon>Actinomycetota</taxon>
        <taxon>Actinomycetes</taxon>
        <taxon>Micromonosporales</taxon>
        <taxon>Micromonosporaceae</taxon>
        <taxon>Micromonospora</taxon>
    </lineage>
</organism>
<evidence type="ECO:0000313" key="1">
    <source>
        <dbReference type="EMBL" id="PWU45716.1"/>
    </source>
</evidence>
<dbReference type="EMBL" id="QGSV01000241">
    <property type="protein sequence ID" value="PWU45716.1"/>
    <property type="molecule type" value="Genomic_DNA"/>
</dbReference>
<gene>
    <name evidence="1" type="ORF">DLJ46_20430</name>
</gene>
<evidence type="ECO:0000313" key="2">
    <source>
        <dbReference type="Proteomes" id="UP000245683"/>
    </source>
</evidence>
<dbReference type="AlphaFoldDB" id="A0A317JY69"/>
<dbReference type="Proteomes" id="UP000245683">
    <property type="component" value="Unassembled WGS sequence"/>
</dbReference>
<keyword evidence="2" id="KW-1185">Reference proteome</keyword>
<reference evidence="2" key="1">
    <citation type="submission" date="2018-05" db="EMBL/GenBank/DDBJ databases">
        <title>Micromonospora globispora sp. nov. and Micromonospora rugosa sp. nov., isolated from marine sediment.</title>
        <authorList>
            <person name="Carro L."/>
            <person name="Aysel V."/>
            <person name="Cetin D."/>
            <person name="Igual J.M."/>
            <person name="Klenk H.-P."/>
            <person name="Trujillo M.E."/>
            <person name="Sahin N."/>
        </authorList>
    </citation>
    <scope>NUCLEOTIDE SEQUENCE [LARGE SCALE GENOMIC DNA]</scope>
    <source>
        <strain evidence="2">S2904</strain>
    </source>
</reference>
<accession>A0A317JY69</accession>
<protein>
    <recommendedName>
        <fullName evidence="3">ParB/Sulfiredoxin domain-containing protein</fullName>
    </recommendedName>
</protein>